<feature type="transmembrane region" description="Helical" evidence="10">
    <location>
        <begin position="314"/>
        <end position="333"/>
    </location>
</feature>
<keyword evidence="6" id="KW-0630">Potassium</keyword>
<keyword evidence="12" id="KW-1185">Reference proteome</keyword>
<evidence type="ECO:0000313" key="12">
    <source>
        <dbReference type="Proteomes" id="UP000658131"/>
    </source>
</evidence>
<accession>A0ABR7NGF7</accession>
<evidence type="ECO:0000256" key="4">
    <source>
        <dbReference type="ARBA" id="ARBA00022538"/>
    </source>
</evidence>
<comment type="caution">
    <text evidence="11">The sequence shown here is derived from an EMBL/GenBank/DDBJ whole genome shotgun (WGS) entry which is preliminary data.</text>
</comment>
<feature type="transmembrane region" description="Helical" evidence="10">
    <location>
        <begin position="195"/>
        <end position="213"/>
    </location>
</feature>
<evidence type="ECO:0000313" key="11">
    <source>
        <dbReference type="EMBL" id="MBC8575497.1"/>
    </source>
</evidence>
<sequence length="448" mass="48189">MPFWKNERITPAQIIILGFLLLILCGAVLLTLPFAVNGPGRASFFDALFTATSATCVTGLVIHDTALYWSPFGQLVILMLIQIGGMGVVTMAVAIFMFSGRKIGLKQRWVMQESISAPQVGGIVRQTRFILRAAFAIEGIGALLLALRFVPRFGLARGLWYAVFHAVSAFCNAGFDLMGRHDGPYSSLTAYAGDPLVSLTIAALIVLGGIGFLTWYDIREHRLRFRQYRLQSKLILCATAALLLGGFLFFALYEFRLPRWEGLPAEERILAAAFQSVTPRTAGFNTVDLAALSQPARLLMILLMLTGGAPGSTAGGFKATTLAVLLLSVRAVFRRRDNAQCFGRRLPGETLRSASAIFLLYLLLFLTGGILVCAIDGVSMMDALFEAASAIGTVGLSLGGTAGLSAPSRLILIFLMYFGRVGGLTLIYAVSANGKPAAQYPLEQVTVG</sequence>
<keyword evidence="8" id="KW-0406">Ion transport</keyword>
<keyword evidence="9 10" id="KW-0472">Membrane</keyword>
<evidence type="ECO:0000256" key="2">
    <source>
        <dbReference type="ARBA" id="ARBA00022448"/>
    </source>
</evidence>
<keyword evidence="3" id="KW-1003">Cell membrane</keyword>
<name>A0ABR7NGF7_9FIRM</name>
<feature type="transmembrane region" description="Helical" evidence="10">
    <location>
        <begin position="75"/>
        <end position="98"/>
    </location>
</feature>
<dbReference type="Proteomes" id="UP000658131">
    <property type="component" value="Unassembled WGS sequence"/>
</dbReference>
<keyword evidence="2" id="KW-0813">Transport</keyword>
<dbReference type="InterPro" id="IPR004772">
    <property type="entry name" value="TrkH"/>
</dbReference>
<dbReference type="PANTHER" id="PTHR32024">
    <property type="entry name" value="TRK SYSTEM POTASSIUM UPTAKE PROTEIN TRKG-RELATED"/>
    <property type="match status" value="1"/>
</dbReference>
<feature type="transmembrane region" description="Helical" evidence="10">
    <location>
        <begin position="411"/>
        <end position="431"/>
    </location>
</feature>
<keyword evidence="4" id="KW-0633">Potassium transport</keyword>
<evidence type="ECO:0000256" key="9">
    <source>
        <dbReference type="ARBA" id="ARBA00023136"/>
    </source>
</evidence>
<evidence type="ECO:0000256" key="5">
    <source>
        <dbReference type="ARBA" id="ARBA00022692"/>
    </source>
</evidence>
<evidence type="ECO:0000256" key="6">
    <source>
        <dbReference type="ARBA" id="ARBA00022958"/>
    </source>
</evidence>
<dbReference type="Pfam" id="PF02386">
    <property type="entry name" value="TrkH"/>
    <property type="match status" value="1"/>
</dbReference>
<dbReference type="EMBL" id="JACRTB010000005">
    <property type="protein sequence ID" value="MBC8575497.1"/>
    <property type="molecule type" value="Genomic_DNA"/>
</dbReference>
<keyword evidence="5 10" id="KW-0812">Transmembrane</keyword>
<evidence type="ECO:0000256" key="8">
    <source>
        <dbReference type="ARBA" id="ARBA00023065"/>
    </source>
</evidence>
<feature type="transmembrane region" description="Helical" evidence="10">
    <location>
        <begin position="354"/>
        <end position="377"/>
    </location>
</feature>
<feature type="transmembrane region" description="Helical" evidence="10">
    <location>
        <begin position="129"/>
        <end position="147"/>
    </location>
</feature>
<protein>
    <submittedName>
        <fullName evidence="11">Trk family potassium uptake protein</fullName>
    </submittedName>
</protein>
<reference evidence="11 12" key="1">
    <citation type="submission" date="2020-08" db="EMBL/GenBank/DDBJ databases">
        <title>Genome public.</title>
        <authorList>
            <person name="Liu C."/>
            <person name="Sun Q."/>
        </authorList>
    </citation>
    <scope>NUCLEOTIDE SEQUENCE [LARGE SCALE GENOMIC DNA]</scope>
    <source>
        <strain evidence="11 12">BX1</strain>
    </source>
</reference>
<evidence type="ECO:0000256" key="7">
    <source>
        <dbReference type="ARBA" id="ARBA00022989"/>
    </source>
</evidence>
<evidence type="ECO:0000256" key="1">
    <source>
        <dbReference type="ARBA" id="ARBA00004651"/>
    </source>
</evidence>
<evidence type="ECO:0000256" key="10">
    <source>
        <dbReference type="SAM" id="Phobius"/>
    </source>
</evidence>
<evidence type="ECO:0000256" key="3">
    <source>
        <dbReference type="ARBA" id="ARBA00022475"/>
    </source>
</evidence>
<feature type="transmembrane region" description="Helical" evidence="10">
    <location>
        <begin position="42"/>
        <end position="63"/>
    </location>
</feature>
<comment type="subcellular location">
    <subcellularLocation>
        <location evidence="1">Cell membrane</location>
        <topology evidence="1">Multi-pass membrane protein</topology>
    </subcellularLocation>
</comment>
<feature type="transmembrane region" description="Helical" evidence="10">
    <location>
        <begin position="12"/>
        <end position="36"/>
    </location>
</feature>
<dbReference type="PANTHER" id="PTHR32024:SF1">
    <property type="entry name" value="KTR SYSTEM POTASSIUM UPTAKE PROTEIN B"/>
    <property type="match status" value="1"/>
</dbReference>
<keyword evidence="7 10" id="KW-1133">Transmembrane helix</keyword>
<feature type="transmembrane region" description="Helical" evidence="10">
    <location>
        <begin position="234"/>
        <end position="253"/>
    </location>
</feature>
<proteinExistence type="predicted"/>
<dbReference type="NCBIfam" id="TIGR00933">
    <property type="entry name" value="2a38"/>
    <property type="match status" value="1"/>
</dbReference>
<dbReference type="InterPro" id="IPR003445">
    <property type="entry name" value="Cat_transpt"/>
</dbReference>
<organism evidence="11 12">
    <name type="scientific">Yanshouia hominis</name>
    <dbReference type="NCBI Taxonomy" id="2763673"/>
    <lineage>
        <taxon>Bacteria</taxon>
        <taxon>Bacillati</taxon>
        <taxon>Bacillota</taxon>
        <taxon>Clostridia</taxon>
        <taxon>Eubacteriales</taxon>
        <taxon>Oscillospiraceae</taxon>
        <taxon>Yanshouia</taxon>
    </lineage>
</organism>
<dbReference type="RefSeq" id="WP_262399124.1">
    <property type="nucleotide sequence ID" value="NZ_JACRTB010000005.1"/>
</dbReference>
<gene>
    <name evidence="11" type="ORF">H8717_03590</name>
</gene>